<dbReference type="GO" id="GO:0043139">
    <property type="term" value="F:5'-3' DNA helicase activity"/>
    <property type="evidence" value="ECO:0007669"/>
    <property type="project" value="UniProtKB-UniRule"/>
</dbReference>
<dbReference type="GO" id="GO:0017116">
    <property type="term" value="F:single-stranded DNA helicase activity"/>
    <property type="evidence" value="ECO:0007669"/>
    <property type="project" value="TreeGrafter"/>
</dbReference>
<dbReference type="GO" id="GO:0016887">
    <property type="term" value="F:ATP hydrolysis activity"/>
    <property type="evidence" value="ECO:0007669"/>
    <property type="project" value="RHEA"/>
</dbReference>
<evidence type="ECO:0000259" key="5">
    <source>
        <dbReference type="Pfam" id="PF14490"/>
    </source>
</evidence>
<accession>A0A0R1XFM0</accession>
<keyword evidence="1 3" id="KW-0547">Nucleotide-binding</keyword>
<feature type="domain" description="UvrD-like helicase C-terminal" evidence="4">
    <location>
        <begin position="677"/>
        <end position="724"/>
    </location>
</feature>
<dbReference type="InterPro" id="IPR006345">
    <property type="entry name" value="RecD2"/>
</dbReference>
<keyword evidence="3" id="KW-0378">Hydrolase</keyword>
<dbReference type="OrthoDB" id="9803432at2"/>
<dbReference type="NCBIfam" id="TIGR01448">
    <property type="entry name" value="recD_rel"/>
    <property type="match status" value="1"/>
</dbReference>
<dbReference type="EMBL" id="AZFW01000032">
    <property type="protein sequence ID" value="KRM28461.1"/>
    <property type="molecule type" value="Genomic_DNA"/>
</dbReference>
<evidence type="ECO:0000313" key="9">
    <source>
        <dbReference type="Proteomes" id="UP000050949"/>
    </source>
</evidence>
<proteinExistence type="inferred from homology"/>
<comment type="catalytic activity">
    <reaction evidence="3">
        <text>ATP + H2O = ADP + phosphate + H(+)</text>
        <dbReference type="Rhea" id="RHEA:13065"/>
        <dbReference type="ChEBI" id="CHEBI:15377"/>
        <dbReference type="ChEBI" id="CHEBI:15378"/>
        <dbReference type="ChEBI" id="CHEBI:30616"/>
        <dbReference type="ChEBI" id="CHEBI:43474"/>
        <dbReference type="ChEBI" id="CHEBI:456216"/>
        <dbReference type="EC" id="5.6.2.3"/>
    </reaction>
</comment>
<organism evidence="8 9">
    <name type="scientific">Schleiferilactobacillus harbinensis DSM 16991</name>
    <dbReference type="NCBI Taxonomy" id="1122147"/>
    <lineage>
        <taxon>Bacteria</taxon>
        <taxon>Bacillati</taxon>
        <taxon>Bacillota</taxon>
        <taxon>Bacilli</taxon>
        <taxon>Lactobacillales</taxon>
        <taxon>Lactobacillaceae</taxon>
        <taxon>Schleiferilactobacillus</taxon>
    </lineage>
</organism>
<feature type="binding site" evidence="3">
    <location>
        <begin position="364"/>
        <end position="368"/>
    </location>
    <ligand>
        <name>ATP</name>
        <dbReference type="ChEBI" id="CHEBI:30616"/>
    </ligand>
</feature>
<evidence type="ECO:0000259" key="6">
    <source>
        <dbReference type="Pfam" id="PF18335"/>
    </source>
</evidence>
<evidence type="ECO:0000259" key="7">
    <source>
        <dbReference type="Pfam" id="PF23139"/>
    </source>
</evidence>
<feature type="domain" description="ATP-dependent RecD2 DNA helicase-like helix-hairpin-helix" evidence="5">
    <location>
        <begin position="155"/>
        <end position="244"/>
    </location>
</feature>
<dbReference type="PANTHER" id="PTHR43788">
    <property type="entry name" value="DNA2/NAM7 HELICASE FAMILY MEMBER"/>
    <property type="match status" value="1"/>
</dbReference>
<evidence type="ECO:0000256" key="2">
    <source>
        <dbReference type="ARBA" id="ARBA00022840"/>
    </source>
</evidence>
<dbReference type="PANTHER" id="PTHR43788:SF6">
    <property type="entry name" value="DNA HELICASE B"/>
    <property type="match status" value="1"/>
</dbReference>
<reference evidence="8 9" key="1">
    <citation type="journal article" date="2015" name="Genome Announc.">
        <title>Expanding the biotechnology potential of lactobacilli through comparative genomics of 213 strains and associated genera.</title>
        <authorList>
            <person name="Sun Z."/>
            <person name="Harris H.M."/>
            <person name="McCann A."/>
            <person name="Guo C."/>
            <person name="Argimon S."/>
            <person name="Zhang W."/>
            <person name="Yang X."/>
            <person name="Jeffery I.B."/>
            <person name="Cooney J.C."/>
            <person name="Kagawa T.F."/>
            <person name="Liu W."/>
            <person name="Song Y."/>
            <person name="Salvetti E."/>
            <person name="Wrobel A."/>
            <person name="Rasinkangas P."/>
            <person name="Parkhill J."/>
            <person name="Rea M.C."/>
            <person name="O'Sullivan O."/>
            <person name="Ritari J."/>
            <person name="Douillard F.P."/>
            <person name="Paul Ross R."/>
            <person name="Yang R."/>
            <person name="Briner A.E."/>
            <person name="Felis G.E."/>
            <person name="de Vos W.M."/>
            <person name="Barrangou R."/>
            <person name="Klaenhammer T.R."/>
            <person name="Caufield P.W."/>
            <person name="Cui Y."/>
            <person name="Zhang H."/>
            <person name="O'Toole P.W."/>
        </authorList>
    </citation>
    <scope>NUCLEOTIDE SEQUENCE [LARGE SCALE GENOMIC DNA]</scope>
    <source>
        <strain evidence="8 9">DSM 16991</strain>
    </source>
</reference>
<dbReference type="Pfam" id="PF13538">
    <property type="entry name" value="UvrD_C_2"/>
    <property type="match status" value="1"/>
</dbReference>
<feature type="domain" description="ATP-dependent RecD2 DNA helicase OB-fold" evidence="7">
    <location>
        <begin position="11"/>
        <end position="89"/>
    </location>
</feature>
<dbReference type="Pfam" id="PF14490">
    <property type="entry name" value="HHH_RecD2"/>
    <property type="match status" value="1"/>
</dbReference>
<comment type="function">
    <text evidence="3">DNA-dependent ATPase and ATP-dependent 5'-3' DNA helicase. Has no activity on blunt DNA or DNA with 3'-overhangs, requires at least 10 bases of 5'-ssDNA for helicase activity.</text>
</comment>
<dbReference type="Pfam" id="PF23139">
    <property type="entry name" value="OB_YrrC"/>
    <property type="match status" value="1"/>
</dbReference>
<dbReference type="InterPro" id="IPR027417">
    <property type="entry name" value="P-loop_NTPase"/>
</dbReference>
<evidence type="ECO:0000256" key="1">
    <source>
        <dbReference type="ARBA" id="ARBA00022741"/>
    </source>
</evidence>
<keyword evidence="3" id="KW-0347">Helicase</keyword>
<feature type="domain" description="ATP-dependent RecD2 DNA helicase SH3" evidence="6">
    <location>
        <begin position="588"/>
        <end position="659"/>
    </location>
</feature>
<dbReference type="GO" id="GO:0006310">
    <property type="term" value="P:DNA recombination"/>
    <property type="evidence" value="ECO:0007669"/>
    <property type="project" value="InterPro"/>
</dbReference>
<dbReference type="InterPro" id="IPR050534">
    <property type="entry name" value="Coronavir_polyprotein_1ab"/>
</dbReference>
<protein>
    <recommendedName>
        <fullName evidence="3">ATP-dependent RecD2 DNA helicase</fullName>
        <ecNumber evidence="3">5.6.2.3</ecNumber>
    </recommendedName>
    <alternativeName>
        <fullName evidence="3">DNA 5'-3' helicase subunit RecD2</fullName>
    </alternativeName>
</protein>
<dbReference type="AlphaFoldDB" id="A0A0R1XFM0"/>
<dbReference type="HAMAP" id="MF_01488">
    <property type="entry name" value="RecD2"/>
    <property type="match status" value="1"/>
</dbReference>
<dbReference type="Pfam" id="PF13245">
    <property type="entry name" value="AAA_19"/>
    <property type="match status" value="1"/>
</dbReference>
<sequence>MAATRNKGEEAEVTGQVMSIFFQNPTNFFKIMLLHVDHISVPWTESEIVVTGTFGTVKEDDTLTCIGHLVNHPKYGRQFAADRYEQETPTSKSGLIAYLSDKQFKGIGPKTAERIVDRLGLDAITKIIKDPRSLAGVGLTQKVQDGFVATLKQTYGMERVMLQLNTWGIPSNLASMIYQRYQEETLTKLEEDPYRLVTDVTGVGFRRADEIAQSLQVLATDPRRLRSAISAAFNRLNNDEGAIYTQAPVLLHTAVNVLAQGVLHPTPPMAVLSDVLKDMVRERTVISEDGRLYLATYYEAEWQIASGLKKLHEADIDADWSQKKVHAAVTTVAKKLQVTYDESQVEALTTALTRPVFLLTGGPGTGKTTVIRGLIDAYADLHDVSLDSGDYTDTPFPIQLAAPTGRAAKRMSELTGLPAGTIHRLLGLTGRDPGELFKEPGPISAQLVIIDEMSMVDMFLFRQLIRAITPGTQLVLVGDKDQLPSVGPGQVFADLLASGSLPASYLTKIHRQAAGSSIVQMAHAINDGIIPPDLFNNQADRSFFAVSADQVPAVVGQVVARARDKGFSPLDIQVLAPMYRGPAGVTHLNDVLQEVLNPAAPDNPKEIVVGTTHYRIGDKVLQLVNDPEHNVFNGEIGRVTALTPAKQDTDHRDRLTVAFDETEVTYGRGDFNSITRAYCTTIHKAQGSEFPLVILPVVHEYGRMLERNLLYTAITRAEKLLIMVGEESAVTQAIHRPGARRATTLPQRLQTQFKTVPAQRAAQSAPDVNEAVAAELPEPPLTYQMILQHRIDPMIGMTGITPQDFLNATEDKEG</sequence>
<dbReference type="EC" id="5.6.2.3" evidence="3"/>
<comment type="similarity">
    <text evidence="3">Belongs to the RecD family. RecD2 subfamily.</text>
</comment>
<dbReference type="CDD" id="cd18809">
    <property type="entry name" value="SF1_C_RecD"/>
    <property type="match status" value="1"/>
</dbReference>
<dbReference type="Gene3D" id="3.40.50.300">
    <property type="entry name" value="P-loop containing nucleotide triphosphate hydrolases"/>
    <property type="match status" value="2"/>
</dbReference>
<keyword evidence="2 3" id="KW-0067">ATP-binding</keyword>
<dbReference type="InterPro" id="IPR029493">
    <property type="entry name" value="RecD2-like_HHH"/>
</dbReference>
<evidence type="ECO:0000256" key="3">
    <source>
        <dbReference type="HAMAP-Rule" id="MF_01488"/>
    </source>
</evidence>
<dbReference type="SUPFAM" id="SSF52540">
    <property type="entry name" value="P-loop containing nucleoside triphosphate hydrolases"/>
    <property type="match status" value="2"/>
</dbReference>
<dbReference type="RefSeq" id="WP_051225044.1">
    <property type="nucleotide sequence ID" value="NZ_AUEH01000001.1"/>
</dbReference>
<comment type="caution">
    <text evidence="8">The sequence shown here is derived from an EMBL/GenBank/DDBJ whole genome shotgun (WGS) entry which is preliminary data.</text>
</comment>
<dbReference type="Proteomes" id="UP000050949">
    <property type="component" value="Unassembled WGS sequence"/>
</dbReference>
<dbReference type="PATRIC" id="fig|1122147.4.peg.1994"/>
<dbReference type="InterPro" id="IPR027785">
    <property type="entry name" value="UvrD-like_helicase_C"/>
</dbReference>
<dbReference type="Pfam" id="PF18335">
    <property type="entry name" value="SH3_13"/>
    <property type="match status" value="1"/>
</dbReference>
<keyword evidence="3" id="KW-0413">Isomerase</keyword>
<evidence type="ECO:0000259" key="4">
    <source>
        <dbReference type="Pfam" id="PF13538"/>
    </source>
</evidence>
<dbReference type="eggNOG" id="COG0507">
    <property type="taxonomic scope" value="Bacteria"/>
</dbReference>
<dbReference type="Gene3D" id="1.10.10.2220">
    <property type="match status" value="1"/>
</dbReference>
<gene>
    <name evidence="3" type="primary">recD2</name>
    <name evidence="8" type="ORF">FC91_GL001925</name>
</gene>
<dbReference type="InterPro" id="IPR041451">
    <property type="entry name" value="RecD2_SH13"/>
</dbReference>
<dbReference type="GO" id="GO:0009338">
    <property type="term" value="C:exodeoxyribonuclease V complex"/>
    <property type="evidence" value="ECO:0007669"/>
    <property type="project" value="TreeGrafter"/>
</dbReference>
<dbReference type="GO" id="GO:0003677">
    <property type="term" value="F:DNA binding"/>
    <property type="evidence" value="ECO:0007669"/>
    <property type="project" value="UniProtKB-UniRule"/>
</dbReference>
<evidence type="ECO:0000313" key="8">
    <source>
        <dbReference type="EMBL" id="KRM28461.1"/>
    </source>
</evidence>
<dbReference type="InterPro" id="IPR055446">
    <property type="entry name" value="RecD2_N_OB"/>
</dbReference>
<dbReference type="GO" id="GO:0005524">
    <property type="term" value="F:ATP binding"/>
    <property type="evidence" value="ECO:0007669"/>
    <property type="project" value="UniProtKB-UniRule"/>
</dbReference>
<name>A0A0R1XFM0_9LACO</name>
<dbReference type="CDD" id="cd17933">
    <property type="entry name" value="DEXSc_RecD-like"/>
    <property type="match status" value="1"/>
</dbReference>
<dbReference type="Gene3D" id="2.30.30.940">
    <property type="match status" value="1"/>
</dbReference>
<keyword evidence="3" id="KW-0238">DNA-binding</keyword>